<comment type="caution">
    <text evidence="1">The sequence shown here is derived from an EMBL/GenBank/DDBJ whole genome shotgun (WGS) entry which is preliminary data.</text>
</comment>
<gene>
    <name evidence="1" type="ORF">KC980_00080</name>
</gene>
<sequence length="68" mass="7815">MSYDLSTDEQIVYDYLVSCKQGARPLHIQQYCWSKGVTVNFHDVLDSLISKGFVTQVQGKPHTLYYAK</sequence>
<dbReference type="EMBL" id="JAGQNX010000003">
    <property type="protein sequence ID" value="MCA9307890.1"/>
    <property type="molecule type" value="Genomic_DNA"/>
</dbReference>
<accession>A0A955EBY5</accession>
<reference evidence="1" key="2">
    <citation type="journal article" date="2021" name="Microbiome">
        <title>Successional dynamics and alternative stable states in a saline activated sludge microbial community over 9 years.</title>
        <authorList>
            <person name="Wang Y."/>
            <person name="Ye J."/>
            <person name="Ju F."/>
            <person name="Liu L."/>
            <person name="Boyd J.A."/>
            <person name="Deng Y."/>
            <person name="Parks D.H."/>
            <person name="Jiang X."/>
            <person name="Yin X."/>
            <person name="Woodcroft B.J."/>
            <person name="Tyson G.W."/>
            <person name="Hugenholtz P."/>
            <person name="Polz M.F."/>
            <person name="Zhang T."/>
        </authorList>
    </citation>
    <scope>NUCLEOTIDE SEQUENCE</scope>
    <source>
        <strain evidence="1">HKST-UBA79</strain>
    </source>
</reference>
<organism evidence="1 2">
    <name type="scientific">candidate division WWE3 bacterium</name>
    <dbReference type="NCBI Taxonomy" id="2053526"/>
    <lineage>
        <taxon>Bacteria</taxon>
        <taxon>Katanobacteria</taxon>
    </lineage>
</organism>
<evidence type="ECO:0000313" key="1">
    <source>
        <dbReference type="EMBL" id="MCA9307890.1"/>
    </source>
</evidence>
<protein>
    <submittedName>
        <fullName evidence="1">Uncharacterized protein</fullName>
    </submittedName>
</protein>
<evidence type="ECO:0000313" key="2">
    <source>
        <dbReference type="Proteomes" id="UP000740557"/>
    </source>
</evidence>
<reference evidence="1" key="1">
    <citation type="submission" date="2020-04" db="EMBL/GenBank/DDBJ databases">
        <authorList>
            <person name="Zhang T."/>
        </authorList>
    </citation>
    <scope>NUCLEOTIDE SEQUENCE</scope>
    <source>
        <strain evidence="1">HKST-UBA79</strain>
    </source>
</reference>
<proteinExistence type="predicted"/>
<dbReference type="Proteomes" id="UP000740557">
    <property type="component" value="Unassembled WGS sequence"/>
</dbReference>
<name>A0A955EBY5_UNCKA</name>
<dbReference type="AlphaFoldDB" id="A0A955EBY5"/>